<gene>
    <name evidence="1" type="ORF">OG563_06020</name>
</gene>
<keyword evidence="2" id="KW-1185">Reference proteome</keyword>
<name>A0ABZ1Z060_9NOCA</name>
<dbReference type="RefSeq" id="WP_329411943.1">
    <property type="nucleotide sequence ID" value="NZ_CP109441.1"/>
</dbReference>
<evidence type="ECO:0000313" key="2">
    <source>
        <dbReference type="Proteomes" id="UP001432062"/>
    </source>
</evidence>
<evidence type="ECO:0000313" key="1">
    <source>
        <dbReference type="EMBL" id="WUV47786.1"/>
    </source>
</evidence>
<protein>
    <recommendedName>
        <fullName evidence="3">DUF222 domain-containing protein</fullName>
    </recommendedName>
</protein>
<dbReference type="Proteomes" id="UP001432062">
    <property type="component" value="Chromosome"/>
</dbReference>
<organism evidence="1 2">
    <name type="scientific">Nocardia vinacea</name>
    <dbReference type="NCBI Taxonomy" id="96468"/>
    <lineage>
        <taxon>Bacteria</taxon>
        <taxon>Bacillati</taxon>
        <taxon>Actinomycetota</taxon>
        <taxon>Actinomycetes</taxon>
        <taxon>Mycobacteriales</taxon>
        <taxon>Nocardiaceae</taxon>
        <taxon>Nocardia</taxon>
    </lineage>
</organism>
<sequence length="117" mass="12757">MTRGVDVAASVALRRRLDASLAAEAEWTEQELEWLTLAGNAADRAVQVQGLLDAELSRDELRPLVVVKLSAELRALERTQADLVARLTPVPGPPKSARHVRAANSRWGKVRALRGEA</sequence>
<accession>A0ABZ1Z060</accession>
<evidence type="ECO:0008006" key="3">
    <source>
        <dbReference type="Google" id="ProtNLM"/>
    </source>
</evidence>
<proteinExistence type="predicted"/>
<reference evidence="1" key="1">
    <citation type="submission" date="2022-10" db="EMBL/GenBank/DDBJ databases">
        <title>The complete genomes of actinobacterial strains from the NBC collection.</title>
        <authorList>
            <person name="Joergensen T.S."/>
            <person name="Alvarez Arevalo M."/>
            <person name="Sterndorff E.B."/>
            <person name="Faurdal D."/>
            <person name="Vuksanovic O."/>
            <person name="Mourched A.-S."/>
            <person name="Charusanti P."/>
            <person name="Shaw S."/>
            <person name="Blin K."/>
            <person name="Weber T."/>
        </authorList>
    </citation>
    <scope>NUCLEOTIDE SEQUENCE</scope>
    <source>
        <strain evidence="1">NBC_01482</strain>
    </source>
</reference>
<dbReference type="EMBL" id="CP109441">
    <property type="protein sequence ID" value="WUV47786.1"/>
    <property type="molecule type" value="Genomic_DNA"/>
</dbReference>